<keyword evidence="8 9" id="KW-0862">Zinc</keyword>
<dbReference type="Proteomes" id="UP001059576">
    <property type="component" value="Chromosome"/>
</dbReference>
<keyword evidence="4 9" id="KW-0540">Nuclease</keyword>
<dbReference type="Pfam" id="PF02130">
    <property type="entry name" value="YbeY"/>
    <property type="match status" value="1"/>
</dbReference>
<dbReference type="SUPFAM" id="SSF55486">
    <property type="entry name" value="Metalloproteases ('zincins'), catalytic domain"/>
    <property type="match status" value="1"/>
</dbReference>
<evidence type="ECO:0000313" key="10">
    <source>
        <dbReference type="EMBL" id="UUD36837.1"/>
    </source>
</evidence>
<reference evidence="10" key="1">
    <citation type="submission" date="2022-07" db="EMBL/GenBank/DDBJ databases">
        <title>Complete genome of Mycoplasma equigenitalium type strain T37.</title>
        <authorList>
            <person name="Spergser J."/>
        </authorList>
    </citation>
    <scope>NUCLEOTIDE SEQUENCE</scope>
    <source>
        <strain evidence="10">T37</strain>
    </source>
</reference>
<protein>
    <recommendedName>
        <fullName evidence="9">Endoribonuclease YbeY</fullName>
        <ecNumber evidence="9">3.1.-.-</ecNumber>
    </recommendedName>
</protein>
<name>A0ABY5J0P7_9BACT</name>
<dbReference type="RefSeq" id="WP_129722994.1">
    <property type="nucleotide sequence ID" value="NZ_CP101808.1"/>
</dbReference>
<evidence type="ECO:0000256" key="4">
    <source>
        <dbReference type="ARBA" id="ARBA00022722"/>
    </source>
</evidence>
<dbReference type="EMBL" id="CP101808">
    <property type="protein sequence ID" value="UUD36837.1"/>
    <property type="molecule type" value="Genomic_DNA"/>
</dbReference>
<accession>A0ABY5J0P7</accession>
<proteinExistence type="inferred from homology"/>
<feature type="binding site" evidence="9">
    <location>
        <position position="129"/>
    </location>
    <ligand>
        <name>Zn(2+)</name>
        <dbReference type="ChEBI" id="CHEBI:29105"/>
        <note>catalytic</note>
    </ligand>
</feature>
<keyword evidence="3 9" id="KW-0698">rRNA processing</keyword>
<evidence type="ECO:0000256" key="6">
    <source>
        <dbReference type="ARBA" id="ARBA00022759"/>
    </source>
</evidence>
<dbReference type="InterPro" id="IPR023091">
    <property type="entry name" value="MetalPrtase_cat_dom_sf_prd"/>
</dbReference>
<evidence type="ECO:0000256" key="1">
    <source>
        <dbReference type="ARBA" id="ARBA00010875"/>
    </source>
</evidence>
<comment type="function">
    <text evidence="9">Single strand-specific metallo-endoribonuclease involved in late-stage 70S ribosome quality control and in maturation of the 3' terminus of the 16S rRNA.</text>
</comment>
<evidence type="ECO:0000256" key="7">
    <source>
        <dbReference type="ARBA" id="ARBA00022801"/>
    </source>
</evidence>
<dbReference type="PANTHER" id="PTHR46986:SF1">
    <property type="entry name" value="ENDORIBONUCLEASE YBEY, CHLOROPLASTIC"/>
    <property type="match status" value="1"/>
</dbReference>
<evidence type="ECO:0000256" key="9">
    <source>
        <dbReference type="HAMAP-Rule" id="MF_00009"/>
    </source>
</evidence>
<keyword evidence="5 9" id="KW-0479">Metal-binding</keyword>
<sequence>MKNEEIEINVSNNVDASEVFETDLQTITTLFREYFNLKNKIVVDVIIETPEEIHRLNKAYRQVDKTTDVLSFGLDALDLYKNLDILPLGEVYLNYDQVQKQAIEYNHSLRREFCYLYLHSLLHLYGYDHIEEDEAKEMNAIAETIMSRAGIERA</sequence>
<evidence type="ECO:0000256" key="8">
    <source>
        <dbReference type="ARBA" id="ARBA00022833"/>
    </source>
</evidence>
<keyword evidence="6 9" id="KW-0255">Endonuclease</keyword>
<comment type="similarity">
    <text evidence="1 9">Belongs to the endoribonuclease YbeY family.</text>
</comment>
<evidence type="ECO:0000256" key="2">
    <source>
        <dbReference type="ARBA" id="ARBA00022517"/>
    </source>
</evidence>
<feature type="binding site" evidence="9">
    <location>
        <position position="123"/>
    </location>
    <ligand>
        <name>Zn(2+)</name>
        <dbReference type="ChEBI" id="CHEBI:29105"/>
        <note>catalytic</note>
    </ligand>
</feature>
<evidence type="ECO:0000256" key="3">
    <source>
        <dbReference type="ARBA" id="ARBA00022552"/>
    </source>
</evidence>
<dbReference type="Gene3D" id="3.40.390.30">
    <property type="entry name" value="Metalloproteases ('zincins'), catalytic domain"/>
    <property type="match status" value="1"/>
</dbReference>
<dbReference type="NCBIfam" id="TIGR00043">
    <property type="entry name" value="rRNA maturation RNase YbeY"/>
    <property type="match status" value="1"/>
</dbReference>
<keyword evidence="2 9" id="KW-0690">Ribosome biogenesis</keyword>
<keyword evidence="7 9" id="KW-0378">Hydrolase</keyword>
<keyword evidence="9" id="KW-0963">Cytoplasm</keyword>
<gene>
    <name evidence="9 10" type="primary">ybeY</name>
    <name evidence="10" type="ORF">NPA09_02980</name>
</gene>
<dbReference type="EC" id="3.1.-.-" evidence="9"/>
<feature type="binding site" evidence="9">
    <location>
        <position position="119"/>
    </location>
    <ligand>
        <name>Zn(2+)</name>
        <dbReference type="ChEBI" id="CHEBI:29105"/>
        <note>catalytic</note>
    </ligand>
</feature>
<dbReference type="PANTHER" id="PTHR46986">
    <property type="entry name" value="ENDORIBONUCLEASE YBEY, CHLOROPLASTIC"/>
    <property type="match status" value="1"/>
</dbReference>
<evidence type="ECO:0000313" key="11">
    <source>
        <dbReference type="Proteomes" id="UP001059576"/>
    </source>
</evidence>
<keyword evidence="11" id="KW-1185">Reference proteome</keyword>
<evidence type="ECO:0000256" key="5">
    <source>
        <dbReference type="ARBA" id="ARBA00022723"/>
    </source>
</evidence>
<comment type="subcellular location">
    <subcellularLocation>
        <location evidence="9">Cytoplasm</location>
    </subcellularLocation>
</comment>
<dbReference type="InterPro" id="IPR002036">
    <property type="entry name" value="YbeY"/>
</dbReference>
<comment type="cofactor">
    <cofactor evidence="9">
        <name>Zn(2+)</name>
        <dbReference type="ChEBI" id="CHEBI:29105"/>
    </cofactor>
    <text evidence="9">Binds 1 zinc ion.</text>
</comment>
<dbReference type="HAMAP" id="MF_00009">
    <property type="entry name" value="Endoribonucl_YbeY"/>
    <property type="match status" value="1"/>
</dbReference>
<organism evidence="10 11">
    <name type="scientific">Mycoplasmopsis equigenitalium</name>
    <dbReference type="NCBI Taxonomy" id="114883"/>
    <lineage>
        <taxon>Bacteria</taxon>
        <taxon>Bacillati</taxon>
        <taxon>Mycoplasmatota</taxon>
        <taxon>Mycoplasmoidales</taxon>
        <taxon>Metamycoplasmataceae</taxon>
        <taxon>Mycoplasmopsis</taxon>
    </lineage>
</organism>